<dbReference type="Proteomes" id="UP000265703">
    <property type="component" value="Unassembled WGS sequence"/>
</dbReference>
<evidence type="ECO:0000259" key="5">
    <source>
        <dbReference type="PROSITE" id="PS51501"/>
    </source>
</evidence>
<dbReference type="InterPro" id="IPR007853">
    <property type="entry name" value="Znf_DNL-typ"/>
</dbReference>
<gene>
    <name evidence="6" type="ORF">C1645_668511</name>
</gene>
<dbReference type="PANTHER" id="PTHR20922:SF13">
    <property type="entry name" value="DNL-TYPE ZINC FINGER PROTEIN"/>
    <property type="match status" value="1"/>
</dbReference>
<dbReference type="EMBL" id="QKYT01000034">
    <property type="protein sequence ID" value="RIA97090.1"/>
    <property type="molecule type" value="Genomic_DNA"/>
</dbReference>
<name>A0A397TFP6_9GLOM</name>
<dbReference type="PROSITE" id="PS51501">
    <property type="entry name" value="ZF_DNL"/>
    <property type="match status" value="1"/>
</dbReference>
<dbReference type="STRING" id="658196.A0A397TFP6"/>
<dbReference type="InterPro" id="IPR024158">
    <property type="entry name" value="Mt_import_TIM15"/>
</dbReference>
<dbReference type="PANTHER" id="PTHR20922">
    <property type="entry name" value="DNL-TYPE ZINC FINGER PROTEIN"/>
    <property type="match status" value="1"/>
</dbReference>
<feature type="domain" description="DNL-type" evidence="5">
    <location>
        <begin position="1"/>
        <end position="67"/>
    </location>
</feature>
<dbReference type="GO" id="GO:0051087">
    <property type="term" value="F:protein-folding chaperone binding"/>
    <property type="evidence" value="ECO:0007669"/>
    <property type="project" value="TreeGrafter"/>
</dbReference>
<feature type="non-terminal residue" evidence="6">
    <location>
        <position position="67"/>
    </location>
</feature>
<keyword evidence="3" id="KW-0862">Zinc</keyword>
<comment type="caution">
    <text evidence="6">The sequence shown here is derived from an EMBL/GenBank/DDBJ whole genome shotgun (WGS) entry which is preliminary data.</text>
</comment>
<keyword evidence="7" id="KW-1185">Reference proteome</keyword>
<evidence type="ECO:0000256" key="1">
    <source>
        <dbReference type="ARBA" id="ARBA00022723"/>
    </source>
</evidence>
<evidence type="ECO:0000256" key="2">
    <source>
        <dbReference type="ARBA" id="ARBA00022771"/>
    </source>
</evidence>
<dbReference type="GO" id="GO:0050821">
    <property type="term" value="P:protein stabilization"/>
    <property type="evidence" value="ECO:0007669"/>
    <property type="project" value="TreeGrafter"/>
</dbReference>
<protein>
    <submittedName>
        <fullName evidence="6">DNL zinc finger-domain-containing protein</fullName>
    </submittedName>
</protein>
<sequence length="67" mass="7759">RLIIAFTCKVCSFRSTKTMSKHSYNHGVVIIQCSSCKNRHLIADHLGWFRDGRVTIEDLMYEQGEKV</sequence>
<dbReference type="AlphaFoldDB" id="A0A397TFP6"/>
<evidence type="ECO:0000313" key="6">
    <source>
        <dbReference type="EMBL" id="RIA97090.1"/>
    </source>
</evidence>
<evidence type="ECO:0000313" key="7">
    <source>
        <dbReference type="Proteomes" id="UP000265703"/>
    </source>
</evidence>
<dbReference type="GO" id="GO:0008270">
    <property type="term" value="F:zinc ion binding"/>
    <property type="evidence" value="ECO:0007669"/>
    <property type="project" value="UniProtKB-KW"/>
</dbReference>
<evidence type="ECO:0000256" key="4">
    <source>
        <dbReference type="PROSITE-ProRule" id="PRU00834"/>
    </source>
</evidence>
<accession>A0A397TFP6</accession>
<dbReference type="GO" id="GO:0005739">
    <property type="term" value="C:mitochondrion"/>
    <property type="evidence" value="ECO:0007669"/>
    <property type="project" value="TreeGrafter"/>
</dbReference>
<dbReference type="GO" id="GO:0030150">
    <property type="term" value="P:protein import into mitochondrial matrix"/>
    <property type="evidence" value="ECO:0007669"/>
    <property type="project" value="TreeGrafter"/>
</dbReference>
<dbReference type="Pfam" id="PF05180">
    <property type="entry name" value="zf-DNL"/>
    <property type="match status" value="1"/>
</dbReference>
<organism evidence="6 7">
    <name type="scientific">Glomus cerebriforme</name>
    <dbReference type="NCBI Taxonomy" id="658196"/>
    <lineage>
        <taxon>Eukaryota</taxon>
        <taxon>Fungi</taxon>
        <taxon>Fungi incertae sedis</taxon>
        <taxon>Mucoromycota</taxon>
        <taxon>Glomeromycotina</taxon>
        <taxon>Glomeromycetes</taxon>
        <taxon>Glomerales</taxon>
        <taxon>Glomeraceae</taxon>
        <taxon>Glomus</taxon>
    </lineage>
</organism>
<dbReference type="OrthoDB" id="512667at2759"/>
<keyword evidence="1" id="KW-0479">Metal-binding</keyword>
<dbReference type="GO" id="GO:0006457">
    <property type="term" value="P:protein folding"/>
    <property type="evidence" value="ECO:0007669"/>
    <property type="project" value="TreeGrafter"/>
</dbReference>
<keyword evidence="2 4" id="KW-0863">Zinc-finger</keyword>
<proteinExistence type="predicted"/>
<reference evidence="6 7" key="1">
    <citation type="submission" date="2018-06" db="EMBL/GenBank/DDBJ databases">
        <title>Comparative genomics reveals the genomic features of Rhizophagus irregularis, R. cerebriforme, R. diaphanum and Gigaspora rosea, and their symbiotic lifestyle signature.</title>
        <authorList>
            <person name="Morin E."/>
            <person name="San Clemente H."/>
            <person name="Chen E.C.H."/>
            <person name="De La Providencia I."/>
            <person name="Hainaut M."/>
            <person name="Kuo A."/>
            <person name="Kohler A."/>
            <person name="Murat C."/>
            <person name="Tang N."/>
            <person name="Roy S."/>
            <person name="Loubradou J."/>
            <person name="Henrissat B."/>
            <person name="Grigoriev I.V."/>
            <person name="Corradi N."/>
            <person name="Roux C."/>
            <person name="Martin F.M."/>
        </authorList>
    </citation>
    <scope>NUCLEOTIDE SEQUENCE [LARGE SCALE GENOMIC DNA]</scope>
    <source>
        <strain evidence="6 7">DAOM 227022</strain>
    </source>
</reference>
<evidence type="ECO:0000256" key="3">
    <source>
        <dbReference type="ARBA" id="ARBA00022833"/>
    </source>
</evidence>
<feature type="non-terminal residue" evidence="6">
    <location>
        <position position="1"/>
    </location>
</feature>